<feature type="region of interest" description="Disordered" evidence="3">
    <location>
        <begin position="152"/>
        <end position="254"/>
    </location>
</feature>
<accession>A0A1J9R986</accession>
<dbReference type="AlphaFoldDB" id="A0A1J9R986"/>
<dbReference type="PANTHER" id="PTHR37534">
    <property type="entry name" value="TRANSCRIPTIONAL ACTIVATOR PROTEIN UGA3"/>
    <property type="match status" value="1"/>
</dbReference>
<dbReference type="GO" id="GO:0008270">
    <property type="term" value="F:zinc ion binding"/>
    <property type="evidence" value="ECO:0007669"/>
    <property type="project" value="InterPro"/>
</dbReference>
<feature type="region of interest" description="Disordered" evidence="3">
    <location>
        <begin position="1"/>
        <end position="80"/>
    </location>
</feature>
<dbReference type="SUPFAM" id="SSF57701">
    <property type="entry name" value="Zn2/Cys6 DNA-binding domain"/>
    <property type="match status" value="1"/>
</dbReference>
<protein>
    <submittedName>
        <fullName evidence="5">C6 finger domain-containing protein</fullName>
    </submittedName>
</protein>
<evidence type="ECO:0000259" key="4">
    <source>
        <dbReference type="PROSITE" id="PS50048"/>
    </source>
</evidence>
<dbReference type="GeneID" id="31020346"/>
<dbReference type="CDD" id="cd00067">
    <property type="entry name" value="GAL4"/>
    <property type="match status" value="1"/>
</dbReference>
<dbReference type="InterPro" id="IPR021858">
    <property type="entry name" value="Fun_TF"/>
</dbReference>
<comment type="subcellular location">
    <subcellularLocation>
        <location evidence="1">Nucleus</location>
    </subcellularLocation>
</comment>
<feature type="compositionally biased region" description="Basic residues" evidence="3">
    <location>
        <begin position="751"/>
        <end position="761"/>
    </location>
</feature>
<keyword evidence="2" id="KW-0539">Nucleus</keyword>
<dbReference type="InterPro" id="IPR036864">
    <property type="entry name" value="Zn2-C6_fun-type_DNA-bd_sf"/>
</dbReference>
<feature type="region of interest" description="Disordered" evidence="3">
    <location>
        <begin position="751"/>
        <end position="773"/>
    </location>
</feature>
<feature type="compositionally biased region" description="Low complexity" evidence="3">
    <location>
        <begin position="196"/>
        <end position="212"/>
    </location>
</feature>
<dbReference type="STRING" id="236234.A0A1J9R986"/>
<evidence type="ECO:0000256" key="3">
    <source>
        <dbReference type="SAM" id="MobiDB-lite"/>
    </source>
</evidence>
<proteinExistence type="predicted"/>
<dbReference type="Gene3D" id="4.10.240.10">
    <property type="entry name" value="Zn(2)-C6 fungal-type DNA-binding domain"/>
    <property type="match status" value="1"/>
</dbReference>
<dbReference type="InterPro" id="IPR001138">
    <property type="entry name" value="Zn2Cys6_DnaBD"/>
</dbReference>
<dbReference type="Pfam" id="PF00172">
    <property type="entry name" value="Zn_clus"/>
    <property type="match status" value="1"/>
</dbReference>
<feature type="domain" description="Zn(2)-C6 fungal-type" evidence="4">
    <location>
        <begin position="81"/>
        <end position="109"/>
    </location>
</feature>
<evidence type="ECO:0000313" key="5">
    <source>
        <dbReference type="EMBL" id="OJD28979.1"/>
    </source>
</evidence>
<feature type="compositionally biased region" description="Low complexity" evidence="3">
    <location>
        <begin position="52"/>
        <end position="63"/>
    </location>
</feature>
<dbReference type="GO" id="GO:0005634">
    <property type="term" value="C:nucleus"/>
    <property type="evidence" value="ECO:0007669"/>
    <property type="project" value="UniProtKB-SubCell"/>
</dbReference>
<keyword evidence="6" id="KW-1185">Reference proteome</keyword>
<organism evidence="5 6">
    <name type="scientific">Diplodia corticola</name>
    <dbReference type="NCBI Taxonomy" id="236234"/>
    <lineage>
        <taxon>Eukaryota</taxon>
        <taxon>Fungi</taxon>
        <taxon>Dikarya</taxon>
        <taxon>Ascomycota</taxon>
        <taxon>Pezizomycotina</taxon>
        <taxon>Dothideomycetes</taxon>
        <taxon>Dothideomycetes incertae sedis</taxon>
        <taxon>Botryosphaeriales</taxon>
        <taxon>Botryosphaeriaceae</taxon>
        <taxon>Diplodia</taxon>
    </lineage>
</organism>
<dbReference type="RefSeq" id="XP_020125239.1">
    <property type="nucleotide sequence ID" value="XM_020280082.1"/>
</dbReference>
<evidence type="ECO:0000256" key="2">
    <source>
        <dbReference type="ARBA" id="ARBA00023242"/>
    </source>
</evidence>
<dbReference type="PANTHER" id="PTHR37534:SF47">
    <property type="entry name" value="ZN(2)-C6 FUNGAL-TYPE DOMAIN-CONTAINING PROTEIN"/>
    <property type="match status" value="1"/>
</dbReference>
<dbReference type="GO" id="GO:0000981">
    <property type="term" value="F:DNA-binding transcription factor activity, RNA polymerase II-specific"/>
    <property type="evidence" value="ECO:0007669"/>
    <property type="project" value="InterPro"/>
</dbReference>
<dbReference type="Proteomes" id="UP000183809">
    <property type="component" value="Unassembled WGS sequence"/>
</dbReference>
<dbReference type="SMART" id="SM00066">
    <property type="entry name" value="GAL4"/>
    <property type="match status" value="1"/>
</dbReference>
<evidence type="ECO:0000256" key="1">
    <source>
        <dbReference type="ARBA" id="ARBA00004123"/>
    </source>
</evidence>
<gene>
    <name evidence="5" type="ORF">BKCO1_9900016</name>
</gene>
<dbReference type="EMBL" id="MNUE01000099">
    <property type="protein sequence ID" value="OJD28979.1"/>
    <property type="molecule type" value="Genomic_DNA"/>
</dbReference>
<comment type="caution">
    <text evidence="5">The sequence shown here is derived from an EMBL/GenBank/DDBJ whole genome shotgun (WGS) entry which is preliminary data.</text>
</comment>
<dbReference type="Pfam" id="PF11951">
    <property type="entry name" value="Fungal_trans_2"/>
    <property type="match status" value="1"/>
</dbReference>
<sequence>MAEAITIPSPSVFLSSPVEAAPQQQQHHQRADTAPAPASPPKQRRPSKTPKAKAAAGDAAQPASNTAAGVTKRKQSKSRNGCITCKAKRLKCDETKPTCQQCARRSVACGGYKKDFKWRPFEEASFTGPKPQPAKQPKGAVVLPAATTMASVLLTGPGTPPPADHARLAPANRTPPAQERPPPAPALTTSSNNARLPASSASFPPSSLPPSFMDAPLSAANPFFPQPPPSPFMLSPDGMPMPDPFEPSGSTASTASMFNDAETVDTMQSATTAPSSLSSGRSPRLVDLLLPGTDMTAPSSEYLSWRAQYPDSLYQPSSFDPPQPDAMDEDDIEEIVRQPVVNPDHEAWVMRLPSPVPSDSSSSSGGATPRSDPFNMLLREPSLAMDSPELMTWRFDQQTCGILSVKDGPTENPWRTLIWPLAKDSPALYHAIAAMTNFHTSKHEPQLRVQGIEHMRTSIESLATGIQNMRVDTAIATTLALAFSESWDQHTSTGIDHIKGAKILVHQALIRHQRSPLQGDELARLKFLCNTWVYMDVIARLTSVDDDESNDFDAVASMFAGPFEYEAQLDPLMGCAGTLFPIVGHVANLVRRVRRSESNSPAVISQAMELKTQLEDWVPQAFFEVPEDPTSHIQHSLQTAEAYRWATLLYLHQAVPEIPSLSSAELAKKVLIYLATVPLTSRAVIVHIYPLMAAGCEAATGEDREWVRQRWEAMSSRMVIGILDRCLDITKEVWVRRDVYAARVRPKVKVSTKSSNSHKRGPSPNDEMTDEPVRWNENFVGANKRRATIGPFDMPTPASVLEQRRGSTDFGTGVVDREFTVRGRLHWLSVMKDWNWEVLLG</sequence>
<reference evidence="5 6" key="1">
    <citation type="submission" date="2016-10" db="EMBL/GenBank/DDBJ databases">
        <title>Proteomics and genomics reveal pathogen-plant mechanisms compatible with a hemibiotrophic lifestyle of Diplodia corticola.</title>
        <authorList>
            <person name="Fernandes I."/>
            <person name="De Jonge R."/>
            <person name="Van De Peer Y."/>
            <person name="Devreese B."/>
            <person name="Alves A."/>
            <person name="Esteves A.C."/>
        </authorList>
    </citation>
    <scope>NUCLEOTIDE SEQUENCE [LARGE SCALE GENOMIC DNA]</scope>
    <source>
        <strain evidence="5 6">CBS 112549</strain>
    </source>
</reference>
<evidence type="ECO:0000313" key="6">
    <source>
        <dbReference type="Proteomes" id="UP000183809"/>
    </source>
</evidence>
<dbReference type="OrthoDB" id="3886144at2759"/>
<feature type="region of interest" description="Disordered" evidence="3">
    <location>
        <begin position="351"/>
        <end position="375"/>
    </location>
</feature>
<name>A0A1J9R986_9PEZI</name>
<dbReference type="PROSITE" id="PS00463">
    <property type="entry name" value="ZN2_CY6_FUNGAL_1"/>
    <property type="match status" value="1"/>
</dbReference>
<dbReference type="GO" id="GO:0000976">
    <property type="term" value="F:transcription cis-regulatory region binding"/>
    <property type="evidence" value="ECO:0007669"/>
    <property type="project" value="TreeGrafter"/>
</dbReference>
<feature type="compositionally biased region" description="Basic residues" evidence="3">
    <location>
        <begin position="42"/>
        <end position="51"/>
    </location>
</feature>
<dbReference type="PROSITE" id="PS50048">
    <property type="entry name" value="ZN2_CY6_FUNGAL_2"/>
    <property type="match status" value="1"/>
</dbReference>
<dbReference type="GO" id="GO:0045944">
    <property type="term" value="P:positive regulation of transcription by RNA polymerase II"/>
    <property type="evidence" value="ECO:0007669"/>
    <property type="project" value="TreeGrafter"/>
</dbReference>